<reference evidence="3" key="2">
    <citation type="submission" date="2020-09" db="EMBL/GenBank/DDBJ databases">
        <authorList>
            <person name="Sun Q."/>
            <person name="Sedlacek I."/>
        </authorList>
    </citation>
    <scope>NUCLEOTIDE SEQUENCE</scope>
    <source>
        <strain evidence="3">CCM 7897</strain>
    </source>
</reference>
<keyword evidence="1" id="KW-0560">Oxidoreductase</keyword>
<dbReference type="SUPFAM" id="SSF51905">
    <property type="entry name" value="FAD/NAD(P)-binding domain"/>
    <property type="match status" value="1"/>
</dbReference>
<dbReference type="InterPro" id="IPR006076">
    <property type="entry name" value="FAD-dep_OxRdtase"/>
</dbReference>
<sequence length="79" mass="8050">MRAWAGIEARMPDDIPVIGPSLEVEAAYHAFGFSAHGFQLGPIVGSSLAALITTGASNLPIEAFPIGRFRGAGAVAKAG</sequence>
<evidence type="ECO:0000256" key="1">
    <source>
        <dbReference type="ARBA" id="ARBA00023002"/>
    </source>
</evidence>
<name>A0A917BU43_9HYPH</name>
<evidence type="ECO:0000313" key="3">
    <source>
        <dbReference type="EMBL" id="GGF57473.1"/>
    </source>
</evidence>
<proteinExistence type="predicted"/>
<gene>
    <name evidence="3" type="ORF">GCM10007301_16460</name>
</gene>
<comment type="caution">
    <text evidence="3">The sequence shown here is derived from an EMBL/GenBank/DDBJ whole genome shotgun (WGS) entry which is preliminary data.</text>
</comment>
<keyword evidence="4" id="KW-1185">Reference proteome</keyword>
<dbReference type="Proteomes" id="UP000606044">
    <property type="component" value="Unassembled WGS sequence"/>
</dbReference>
<dbReference type="EMBL" id="BMCT01000001">
    <property type="protein sequence ID" value="GGF57473.1"/>
    <property type="molecule type" value="Genomic_DNA"/>
</dbReference>
<reference evidence="3" key="1">
    <citation type="journal article" date="2014" name="Int. J. Syst. Evol. Microbiol.">
        <title>Complete genome sequence of Corynebacterium casei LMG S-19264T (=DSM 44701T), isolated from a smear-ripened cheese.</title>
        <authorList>
            <consortium name="US DOE Joint Genome Institute (JGI-PGF)"/>
            <person name="Walter F."/>
            <person name="Albersmeier A."/>
            <person name="Kalinowski J."/>
            <person name="Ruckert C."/>
        </authorList>
    </citation>
    <scope>NUCLEOTIDE SEQUENCE</scope>
    <source>
        <strain evidence="3">CCM 7897</strain>
    </source>
</reference>
<dbReference type="GO" id="GO:0016491">
    <property type="term" value="F:oxidoreductase activity"/>
    <property type="evidence" value="ECO:0007669"/>
    <property type="project" value="UniProtKB-KW"/>
</dbReference>
<dbReference type="InterPro" id="IPR036188">
    <property type="entry name" value="FAD/NAD-bd_sf"/>
</dbReference>
<feature type="domain" description="FAD dependent oxidoreductase" evidence="2">
    <location>
        <begin position="2"/>
        <end position="51"/>
    </location>
</feature>
<evidence type="ECO:0000313" key="4">
    <source>
        <dbReference type="Proteomes" id="UP000606044"/>
    </source>
</evidence>
<evidence type="ECO:0000259" key="2">
    <source>
        <dbReference type="Pfam" id="PF01266"/>
    </source>
</evidence>
<dbReference type="AlphaFoldDB" id="A0A917BU43"/>
<organism evidence="3 4">
    <name type="scientific">Azorhizobium oxalatiphilum</name>
    <dbReference type="NCBI Taxonomy" id="980631"/>
    <lineage>
        <taxon>Bacteria</taxon>
        <taxon>Pseudomonadati</taxon>
        <taxon>Pseudomonadota</taxon>
        <taxon>Alphaproteobacteria</taxon>
        <taxon>Hyphomicrobiales</taxon>
        <taxon>Xanthobacteraceae</taxon>
        <taxon>Azorhizobium</taxon>
    </lineage>
</organism>
<dbReference type="Gene3D" id="3.50.50.60">
    <property type="entry name" value="FAD/NAD(P)-binding domain"/>
    <property type="match status" value="1"/>
</dbReference>
<dbReference type="RefSeq" id="WP_188577025.1">
    <property type="nucleotide sequence ID" value="NZ_BMCT01000001.1"/>
</dbReference>
<accession>A0A917BU43</accession>
<protein>
    <recommendedName>
        <fullName evidence="2">FAD dependent oxidoreductase domain-containing protein</fullName>
    </recommendedName>
</protein>
<dbReference type="Pfam" id="PF01266">
    <property type="entry name" value="DAO"/>
    <property type="match status" value="1"/>
</dbReference>